<dbReference type="InterPro" id="IPR044146">
    <property type="entry name" value="S1_Tex"/>
</dbReference>
<proteinExistence type="predicted"/>
<dbReference type="GO" id="GO:0003735">
    <property type="term" value="F:structural constituent of ribosome"/>
    <property type="evidence" value="ECO:0007669"/>
    <property type="project" value="TreeGrafter"/>
</dbReference>
<dbReference type="InterPro" id="IPR055179">
    <property type="entry name" value="Tex-like_central_region"/>
</dbReference>
<protein>
    <submittedName>
        <fullName evidence="2">RNA-binding transcriptional accessory protein</fullName>
    </submittedName>
</protein>
<dbReference type="InterPro" id="IPR012340">
    <property type="entry name" value="NA-bd_OB-fold"/>
</dbReference>
<dbReference type="SMART" id="SM00316">
    <property type="entry name" value="S1"/>
    <property type="match status" value="1"/>
</dbReference>
<dbReference type="InterPro" id="IPR023323">
    <property type="entry name" value="Tex-like_dom_sf"/>
</dbReference>
<reference evidence="2" key="1">
    <citation type="submission" date="2020-10" db="EMBL/GenBank/DDBJ databases">
        <authorList>
            <person name="Gilroy R."/>
        </authorList>
    </citation>
    <scope>NUCLEOTIDE SEQUENCE</scope>
    <source>
        <strain evidence="2">CHK195-11698</strain>
    </source>
</reference>
<dbReference type="CDD" id="cd05685">
    <property type="entry name" value="S1_Tex"/>
    <property type="match status" value="1"/>
</dbReference>
<dbReference type="FunFam" id="2.40.50.140:FF:000051">
    <property type="entry name" value="RNA-binding transcriptional accessory protein"/>
    <property type="match status" value="1"/>
</dbReference>
<dbReference type="InterPro" id="IPR006641">
    <property type="entry name" value="YqgF/RNaseH-like_dom"/>
</dbReference>
<dbReference type="Pfam" id="PF22706">
    <property type="entry name" value="Tex_central_region"/>
    <property type="match status" value="1"/>
</dbReference>
<feature type="domain" description="S1 motif" evidence="1">
    <location>
        <begin position="644"/>
        <end position="713"/>
    </location>
</feature>
<dbReference type="InterPro" id="IPR003029">
    <property type="entry name" value="S1_domain"/>
</dbReference>
<dbReference type="InterPro" id="IPR041692">
    <property type="entry name" value="HHH_9"/>
</dbReference>
<dbReference type="FunFam" id="1.10.10.650:FF:000001">
    <property type="entry name" value="S1 RNA-binding domain 1"/>
    <property type="match status" value="1"/>
</dbReference>
<dbReference type="Gene3D" id="3.30.420.140">
    <property type="entry name" value="YqgF/RNase H-like domain"/>
    <property type="match status" value="1"/>
</dbReference>
<dbReference type="Pfam" id="PF09371">
    <property type="entry name" value="Tex_N"/>
    <property type="match status" value="1"/>
</dbReference>
<dbReference type="InterPro" id="IPR037027">
    <property type="entry name" value="YqgF/RNaseH-like_dom_sf"/>
</dbReference>
<dbReference type="Gene3D" id="2.40.50.140">
    <property type="entry name" value="Nucleic acid-binding proteins"/>
    <property type="match status" value="1"/>
</dbReference>
<dbReference type="Pfam" id="PF17674">
    <property type="entry name" value="HHH_9"/>
    <property type="match status" value="1"/>
</dbReference>
<dbReference type="InterPro" id="IPR010994">
    <property type="entry name" value="RuvA_2-like"/>
</dbReference>
<organism evidence="2 3">
    <name type="scientific">Candidatus Fimiplasma intestinipullorum</name>
    <dbReference type="NCBI Taxonomy" id="2840825"/>
    <lineage>
        <taxon>Bacteria</taxon>
        <taxon>Bacillati</taxon>
        <taxon>Bacillota</taxon>
        <taxon>Clostridia</taxon>
        <taxon>Eubacteriales</taxon>
        <taxon>Candidatus Fimiplasma</taxon>
    </lineage>
</organism>
<dbReference type="PANTHER" id="PTHR10724">
    <property type="entry name" value="30S RIBOSOMAL PROTEIN S1"/>
    <property type="match status" value="1"/>
</dbReference>
<dbReference type="Pfam" id="PF00575">
    <property type="entry name" value="S1"/>
    <property type="match status" value="1"/>
</dbReference>
<dbReference type="AlphaFoldDB" id="A0A9D1HLK4"/>
<dbReference type="Gene3D" id="1.10.3500.10">
    <property type="entry name" value="Tex N-terminal region-like"/>
    <property type="match status" value="1"/>
</dbReference>
<name>A0A9D1HLK4_9FIRM</name>
<dbReference type="GO" id="GO:0005737">
    <property type="term" value="C:cytoplasm"/>
    <property type="evidence" value="ECO:0007669"/>
    <property type="project" value="UniProtKB-ARBA"/>
</dbReference>
<dbReference type="SUPFAM" id="SSF158832">
    <property type="entry name" value="Tex N-terminal region-like"/>
    <property type="match status" value="1"/>
</dbReference>
<accession>A0A9D1HLK4</accession>
<evidence type="ECO:0000313" key="3">
    <source>
        <dbReference type="Proteomes" id="UP000824175"/>
    </source>
</evidence>
<dbReference type="PROSITE" id="PS50126">
    <property type="entry name" value="S1"/>
    <property type="match status" value="1"/>
</dbReference>
<dbReference type="InterPro" id="IPR018974">
    <property type="entry name" value="Tex-like_N"/>
</dbReference>
<dbReference type="Proteomes" id="UP000824175">
    <property type="component" value="Unassembled WGS sequence"/>
</dbReference>
<dbReference type="GO" id="GO:0006139">
    <property type="term" value="P:nucleobase-containing compound metabolic process"/>
    <property type="evidence" value="ECO:0007669"/>
    <property type="project" value="InterPro"/>
</dbReference>
<dbReference type="InterPro" id="IPR012337">
    <property type="entry name" value="RNaseH-like_sf"/>
</dbReference>
<evidence type="ECO:0000313" key="2">
    <source>
        <dbReference type="EMBL" id="HIU12666.1"/>
    </source>
</evidence>
<dbReference type="InterPro" id="IPR032639">
    <property type="entry name" value="Tex_YqgF"/>
</dbReference>
<dbReference type="GO" id="GO:0006412">
    <property type="term" value="P:translation"/>
    <property type="evidence" value="ECO:0007669"/>
    <property type="project" value="TreeGrafter"/>
</dbReference>
<dbReference type="FunFam" id="1.10.150.310:FF:000001">
    <property type="entry name" value="RNA-binding transcriptional accessory protein"/>
    <property type="match status" value="1"/>
</dbReference>
<dbReference type="EMBL" id="DVMJ01000008">
    <property type="protein sequence ID" value="HIU12666.1"/>
    <property type="molecule type" value="Genomic_DNA"/>
</dbReference>
<dbReference type="SMART" id="SM00732">
    <property type="entry name" value="YqgFc"/>
    <property type="match status" value="1"/>
</dbReference>
<dbReference type="FunFam" id="3.30.420.140:FF:000001">
    <property type="entry name" value="RNA-binding transcriptional accessory protein"/>
    <property type="match status" value="1"/>
</dbReference>
<dbReference type="InterPro" id="IPR050437">
    <property type="entry name" value="Ribos_protein_bS1-like"/>
</dbReference>
<gene>
    <name evidence="2" type="ORF">IAD15_01140</name>
</gene>
<evidence type="ECO:0000259" key="1">
    <source>
        <dbReference type="PROSITE" id="PS50126"/>
    </source>
</evidence>
<reference evidence="2" key="2">
    <citation type="journal article" date="2021" name="PeerJ">
        <title>Extensive microbial diversity within the chicken gut microbiome revealed by metagenomics and culture.</title>
        <authorList>
            <person name="Gilroy R."/>
            <person name="Ravi A."/>
            <person name="Getino M."/>
            <person name="Pursley I."/>
            <person name="Horton D.L."/>
            <person name="Alikhan N.F."/>
            <person name="Baker D."/>
            <person name="Gharbi K."/>
            <person name="Hall N."/>
            <person name="Watson M."/>
            <person name="Adriaenssens E.M."/>
            <person name="Foster-Nyarko E."/>
            <person name="Jarju S."/>
            <person name="Secka A."/>
            <person name="Antonio M."/>
            <person name="Oren A."/>
            <person name="Chaudhuri R.R."/>
            <person name="La Ragione R."/>
            <person name="Hildebrand F."/>
            <person name="Pallen M.J."/>
        </authorList>
    </citation>
    <scope>NUCLEOTIDE SEQUENCE</scope>
    <source>
        <strain evidence="2">CHK195-11698</strain>
    </source>
</reference>
<comment type="caution">
    <text evidence="2">The sequence shown here is derived from an EMBL/GenBank/DDBJ whole genome shotgun (WGS) entry which is preliminary data.</text>
</comment>
<dbReference type="Pfam" id="PF12836">
    <property type="entry name" value="HHH_3"/>
    <property type="match status" value="1"/>
</dbReference>
<dbReference type="SUPFAM" id="SSF47781">
    <property type="entry name" value="RuvA domain 2-like"/>
    <property type="match status" value="2"/>
</dbReference>
<dbReference type="GO" id="GO:0003729">
    <property type="term" value="F:mRNA binding"/>
    <property type="evidence" value="ECO:0007669"/>
    <property type="project" value="UniProtKB-ARBA"/>
</dbReference>
<dbReference type="Gene3D" id="1.10.10.650">
    <property type="entry name" value="RuvA domain 2-like"/>
    <property type="match status" value="1"/>
</dbReference>
<dbReference type="Gene3D" id="1.10.150.310">
    <property type="entry name" value="Tex RuvX-like domain-like"/>
    <property type="match status" value="1"/>
</dbReference>
<sequence length="714" mass="80835">MNEEMIQLVASRLGLRPKQVQTVLEMLSGGNTVPFIARYRKEATGALNEDQIREIEKDYDYALNLAARKEDVIRLIDEKGMLNEDLKQSILACEKLSEVEELYRPYKEKKKTRATMAKAKGLEPLAQWIWRLPASGNLQLEAMKYLNDDVLDVESAIQGAKDIIAEMISDHPANRKLVKQTFEKQGEIVTKEKKKHEDSQRIYEMYYDFHEKVGHIVSHRILAINRAEKEKVISVDLVIDEEKLLARLKARVMRRRQTFLEDVITECVHDAYKRLIAPSIIREIRSELTEMAEDKALNVFSINLEKLLLQPPMKDRMVLGVDPAIRTGCKLAVVDPTGKVLKIDKIYPTIPKKSYAEDRQKTLKLITDYHVEIIAIGNGTASRETEQFIADLIQKNHLDVSYVIVSEAGASVYSASPVAKEEFPDLQVEERSAVSIARRLQDPLAELVKIEPKAISVGQYQHDMNQKKLTEQLDYVVMKTVNQVGVNVNTASPSLLKYVAGLSGTVAKSIVTYRNEHGRFENREDLKKVPRLGAKTFEQAVGFLRIPDGDEALDATAIHPESYSLAYAILDKLHLVSQDIGTPTMQKAVQTLNKKALQNELQTDQYTIDDILDAFMSPQRSPRDNYPTPVLKKDILKLEDLKVGMELEGTVRNVVDFGAFVDIGLKNDGLVHISKICKEFIKHPLEKVNVGDIVTVYVDAIDLERKKVSLSMIH</sequence>
<dbReference type="InterPro" id="IPR023319">
    <property type="entry name" value="Tex-like_HTH_dom_sf"/>
</dbReference>
<dbReference type="SUPFAM" id="SSF50249">
    <property type="entry name" value="Nucleic acid-binding proteins"/>
    <property type="match status" value="1"/>
</dbReference>
<dbReference type="Pfam" id="PF16921">
    <property type="entry name" value="Tex_YqgF"/>
    <property type="match status" value="1"/>
</dbReference>
<dbReference type="PANTHER" id="PTHR10724:SF10">
    <property type="entry name" value="S1 RNA-BINDING DOMAIN-CONTAINING PROTEIN 1"/>
    <property type="match status" value="1"/>
</dbReference>
<dbReference type="SUPFAM" id="SSF53098">
    <property type="entry name" value="Ribonuclease H-like"/>
    <property type="match status" value="1"/>
</dbReference>